<sequence length="96" mass="9405">MKASGKGQIWRPYLLVVAGAAAGLGAVGLGAAPWAGGATIGGSLLVGAALRFLGSGRRAGMLAVRSRKTDTAVLALLGAALLAGSLSLLLPPLHHP</sequence>
<evidence type="ECO:0000313" key="3">
    <source>
        <dbReference type="Proteomes" id="UP001589870"/>
    </source>
</evidence>
<evidence type="ECO:0000256" key="1">
    <source>
        <dbReference type="SAM" id="Phobius"/>
    </source>
</evidence>
<dbReference type="InterPro" id="IPR021385">
    <property type="entry name" value="DUF3017"/>
</dbReference>
<proteinExistence type="predicted"/>
<protein>
    <submittedName>
        <fullName evidence="2">DUF3017 domain-containing protein</fullName>
    </submittedName>
</protein>
<dbReference type="Proteomes" id="UP001589870">
    <property type="component" value="Unassembled WGS sequence"/>
</dbReference>
<dbReference type="EMBL" id="JBHMQT010000044">
    <property type="protein sequence ID" value="MFC0864851.1"/>
    <property type="molecule type" value="Genomic_DNA"/>
</dbReference>
<name>A0ABV6U9I6_9ACTN</name>
<gene>
    <name evidence="2" type="ORF">ACFHYQ_21390</name>
</gene>
<keyword evidence="1" id="KW-0472">Membrane</keyword>
<feature type="transmembrane region" description="Helical" evidence="1">
    <location>
        <begin position="73"/>
        <end position="93"/>
    </location>
</feature>
<evidence type="ECO:0000313" key="2">
    <source>
        <dbReference type="EMBL" id="MFC0864851.1"/>
    </source>
</evidence>
<keyword evidence="1" id="KW-0812">Transmembrane</keyword>
<organism evidence="2 3">
    <name type="scientific">Sphaerimonospora cavernae</name>
    <dbReference type="NCBI Taxonomy" id="1740611"/>
    <lineage>
        <taxon>Bacteria</taxon>
        <taxon>Bacillati</taxon>
        <taxon>Actinomycetota</taxon>
        <taxon>Actinomycetes</taxon>
        <taxon>Streptosporangiales</taxon>
        <taxon>Streptosporangiaceae</taxon>
        <taxon>Sphaerimonospora</taxon>
    </lineage>
</organism>
<feature type="transmembrane region" description="Helical" evidence="1">
    <location>
        <begin position="35"/>
        <end position="53"/>
    </location>
</feature>
<keyword evidence="1" id="KW-1133">Transmembrane helix</keyword>
<accession>A0ABV6U9I6</accession>
<dbReference type="Pfam" id="PF11222">
    <property type="entry name" value="DUF3017"/>
    <property type="match status" value="1"/>
</dbReference>
<keyword evidence="3" id="KW-1185">Reference proteome</keyword>
<feature type="transmembrane region" description="Helical" evidence="1">
    <location>
        <begin position="12"/>
        <end position="29"/>
    </location>
</feature>
<dbReference type="RefSeq" id="WP_394302902.1">
    <property type="nucleotide sequence ID" value="NZ_JBHMQT010000044.1"/>
</dbReference>
<reference evidence="2 3" key="1">
    <citation type="submission" date="2024-09" db="EMBL/GenBank/DDBJ databases">
        <authorList>
            <person name="Sun Q."/>
            <person name="Mori K."/>
        </authorList>
    </citation>
    <scope>NUCLEOTIDE SEQUENCE [LARGE SCALE GENOMIC DNA]</scope>
    <source>
        <strain evidence="2 3">TBRC 1851</strain>
    </source>
</reference>
<comment type="caution">
    <text evidence="2">The sequence shown here is derived from an EMBL/GenBank/DDBJ whole genome shotgun (WGS) entry which is preliminary data.</text>
</comment>